<protein>
    <recommendedName>
        <fullName evidence="3">Cytochrome c oxidase assembly protein COX20, mitochondrial</fullName>
    </recommendedName>
</protein>
<dbReference type="GeneID" id="25263336"/>
<keyword evidence="4 10" id="KW-0812">Transmembrane</keyword>
<keyword evidence="5" id="KW-0999">Mitochondrion inner membrane</keyword>
<dbReference type="GO" id="GO:0005743">
    <property type="term" value="C:mitochondrial inner membrane"/>
    <property type="evidence" value="ECO:0007669"/>
    <property type="project" value="UniProtKB-SubCell"/>
</dbReference>
<evidence type="ECO:0000256" key="6">
    <source>
        <dbReference type="ARBA" id="ARBA00022989"/>
    </source>
</evidence>
<evidence type="ECO:0000256" key="9">
    <source>
        <dbReference type="SAM" id="MobiDB-lite"/>
    </source>
</evidence>
<dbReference type="InterPro" id="IPR022533">
    <property type="entry name" value="Cox20"/>
</dbReference>
<evidence type="ECO:0000256" key="10">
    <source>
        <dbReference type="SAM" id="Phobius"/>
    </source>
</evidence>
<evidence type="ECO:0000256" key="1">
    <source>
        <dbReference type="ARBA" id="ARBA00004273"/>
    </source>
</evidence>
<dbReference type="Pfam" id="PF12597">
    <property type="entry name" value="Cox20"/>
    <property type="match status" value="1"/>
</dbReference>
<accession>A0A066VLU9</accession>
<dbReference type="InParanoid" id="A0A066VLU9"/>
<dbReference type="FunCoup" id="A0A066VLU9">
    <property type="interactions" value="128"/>
</dbReference>
<evidence type="ECO:0000256" key="3">
    <source>
        <dbReference type="ARBA" id="ARBA00017689"/>
    </source>
</evidence>
<evidence type="ECO:0000256" key="8">
    <source>
        <dbReference type="ARBA" id="ARBA00023136"/>
    </source>
</evidence>
<evidence type="ECO:0000313" key="11">
    <source>
        <dbReference type="EMBL" id="KDN41253.1"/>
    </source>
</evidence>
<organism evidence="11 12">
    <name type="scientific">Tilletiaria anomala (strain ATCC 24038 / CBS 436.72 / UBC 951)</name>
    <dbReference type="NCBI Taxonomy" id="1037660"/>
    <lineage>
        <taxon>Eukaryota</taxon>
        <taxon>Fungi</taxon>
        <taxon>Dikarya</taxon>
        <taxon>Basidiomycota</taxon>
        <taxon>Ustilaginomycotina</taxon>
        <taxon>Exobasidiomycetes</taxon>
        <taxon>Georgefischeriales</taxon>
        <taxon>Tilletiariaceae</taxon>
        <taxon>Tilletiaria</taxon>
    </lineage>
</organism>
<dbReference type="GO" id="GO:0033617">
    <property type="term" value="P:mitochondrial respiratory chain complex IV assembly"/>
    <property type="evidence" value="ECO:0007669"/>
    <property type="project" value="InterPro"/>
</dbReference>
<comment type="subcellular location">
    <subcellularLocation>
        <location evidence="1">Mitochondrion inner membrane</location>
    </subcellularLocation>
</comment>
<evidence type="ECO:0000256" key="4">
    <source>
        <dbReference type="ARBA" id="ARBA00022692"/>
    </source>
</evidence>
<reference evidence="11 12" key="1">
    <citation type="submission" date="2014-05" db="EMBL/GenBank/DDBJ databases">
        <title>Draft genome sequence of a rare smut relative, Tilletiaria anomala UBC 951.</title>
        <authorList>
            <consortium name="DOE Joint Genome Institute"/>
            <person name="Toome M."/>
            <person name="Kuo A."/>
            <person name="Henrissat B."/>
            <person name="Lipzen A."/>
            <person name="Tritt A."/>
            <person name="Yoshinaga Y."/>
            <person name="Zane M."/>
            <person name="Barry K."/>
            <person name="Grigoriev I.V."/>
            <person name="Spatafora J.W."/>
            <person name="Aimea M.C."/>
        </authorList>
    </citation>
    <scope>NUCLEOTIDE SEQUENCE [LARGE SCALE GENOMIC DNA]</scope>
    <source>
        <strain evidence="11 12">UBC 951</strain>
    </source>
</reference>
<keyword evidence="8 10" id="KW-0472">Membrane</keyword>
<comment type="caution">
    <text evidence="11">The sequence shown here is derived from an EMBL/GenBank/DDBJ whole genome shotgun (WGS) entry which is preliminary data.</text>
</comment>
<evidence type="ECO:0000313" key="12">
    <source>
        <dbReference type="Proteomes" id="UP000027361"/>
    </source>
</evidence>
<evidence type="ECO:0000256" key="7">
    <source>
        <dbReference type="ARBA" id="ARBA00023128"/>
    </source>
</evidence>
<name>A0A066VLU9_TILAU</name>
<evidence type="ECO:0000256" key="5">
    <source>
        <dbReference type="ARBA" id="ARBA00022792"/>
    </source>
</evidence>
<keyword evidence="6 10" id="KW-1133">Transmembrane helix</keyword>
<dbReference type="EMBL" id="JMSN01000082">
    <property type="protein sequence ID" value="KDN41253.1"/>
    <property type="molecule type" value="Genomic_DNA"/>
</dbReference>
<gene>
    <name evidence="11" type="ORF">K437DRAFT_249687</name>
</gene>
<proteinExistence type="inferred from homology"/>
<dbReference type="RefSeq" id="XP_013241664.1">
    <property type="nucleotide sequence ID" value="XM_013386210.1"/>
</dbReference>
<evidence type="ECO:0000256" key="2">
    <source>
        <dbReference type="ARBA" id="ARBA00009575"/>
    </source>
</evidence>
<dbReference type="AlphaFoldDB" id="A0A066VLU9"/>
<dbReference type="PRINTS" id="PR02049">
    <property type="entry name" value="PROTEINF36A"/>
</dbReference>
<dbReference type="HOGENOM" id="CLU_1950301_0_0_1"/>
<feature type="region of interest" description="Disordered" evidence="9">
    <location>
        <begin position="104"/>
        <end position="129"/>
    </location>
</feature>
<keyword evidence="7" id="KW-0496">Mitochondrion</keyword>
<sequence>MSADSNSKLEAHRVRSAISQLSLDDFKNIPRIPCARNSLLLGIMTAGGVVGISAVARRGIRRALNWGVGGFCFVSLASWETCRRSRAAEKARMKMIVESYQRGGKAAPSSSFTSPQPMPLVGGSTGATS</sequence>
<dbReference type="OrthoDB" id="14603at2759"/>
<dbReference type="Proteomes" id="UP000027361">
    <property type="component" value="Unassembled WGS sequence"/>
</dbReference>
<dbReference type="OMA" id="WGVGSFC"/>
<feature type="transmembrane region" description="Helical" evidence="10">
    <location>
        <begin position="39"/>
        <end position="57"/>
    </location>
</feature>
<dbReference type="PANTHER" id="PTHR31586">
    <property type="entry name" value="CYTOCHROME C OXIDASE PROTEIN 20"/>
    <property type="match status" value="1"/>
</dbReference>
<keyword evidence="12" id="KW-1185">Reference proteome</keyword>
<comment type="similarity">
    <text evidence="2">Belongs to the COX20 family.</text>
</comment>
<dbReference type="PANTHER" id="PTHR31586:SF1">
    <property type="entry name" value="CYTOCHROME C OXIDASE ASSEMBLY PROTEIN COX20, MITOCHONDRIAL"/>
    <property type="match status" value="1"/>
</dbReference>